<dbReference type="GO" id="GO:0009228">
    <property type="term" value="P:thiamine biosynthetic process"/>
    <property type="evidence" value="ECO:0007669"/>
    <property type="project" value="InterPro"/>
</dbReference>
<dbReference type="Gene3D" id="3.40.190.10">
    <property type="entry name" value="Periplasmic binding protein-like II"/>
    <property type="match status" value="2"/>
</dbReference>
<feature type="domain" description="SsuA/THI5-like" evidence="2">
    <location>
        <begin position="40"/>
        <end position="237"/>
    </location>
</feature>
<reference evidence="3 4" key="1">
    <citation type="submission" date="2017-05" db="EMBL/GenBank/DDBJ databases">
        <authorList>
            <person name="Song R."/>
            <person name="Chenine A.L."/>
            <person name="Ruprecht R.M."/>
        </authorList>
    </citation>
    <scope>NUCLEOTIDE SEQUENCE [LARGE SCALE GENOMIC DNA]</scope>
    <source>
        <strain evidence="3 4">CECT 8899</strain>
    </source>
</reference>
<name>A0A238LDR4_9RHOB</name>
<dbReference type="Proteomes" id="UP000201613">
    <property type="component" value="Unassembled WGS sequence"/>
</dbReference>
<evidence type="ECO:0000313" key="4">
    <source>
        <dbReference type="Proteomes" id="UP000201613"/>
    </source>
</evidence>
<keyword evidence="4" id="KW-1185">Reference proteome</keyword>
<dbReference type="SUPFAM" id="SSF53850">
    <property type="entry name" value="Periplasmic binding protein-like II"/>
    <property type="match status" value="1"/>
</dbReference>
<accession>A0A238LDR4</accession>
<dbReference type="PANTHER" id="PTHR31528:SF15">
    <property type="entry name" value="RIBOFLAVIN-BINDING PROTEIN RIBY"/>
    <property type="match status" value="1"/>
</dbReference>
<evidence type="ECO:0000259" key="2">
    <source>
        <dbReference type="Pfam" id="PF09084"/>
    </source>
</evidence>
<evidence type="ECO:0000313" key="3">
    <source>
        <dbReference type="EMBL" id="SMY07683.1"/>
    </source>
</evidence>
<dbReference type="EMBL" id="FXZK01000003">
    <property type="protein sequence ID" value="SMY07683.1"/>
    <property type="molecule type" value="Genomic_DNA"/>
</dbReference>
<dbReference type="InterPro" id="IPR027939">
    <property type="entry name" value="NMT1/THI5"/>
</dbReference>
<gene>
    <name evidence="3" type="ORF">LOM8899_01823</name>
</gene>
<dbReference type="Pfam" id="PF09084">
    <property type="entry name" value="NMT1"/>
    <property type="match status" value="1"/>
</dbReference>
<feature type="signal peptide" evidence="1">
    <location>
        <begin position="1"/>
        <end position="21"/>
    </location>
</feature>
<dbReference type="OrthoDB" id="6522570at2"/>
<dbReference type="RefSeq" id="WP_093991897.1">
    <property type="nucleotide sequence ID" value="NZ_FXZK01000003.1"/>
</dbReference>
<proteinExistence type="predicted"/>
<evidence type="ECO:0000256" key="1">
    <source>
        <dbReference type="SAM" id="SignalP"/>
    </source>
</evidence>
<dbReference type="PANTHER" id="PTHR31528">
    <property type="entry name" value="4-AMINO-5-HYDROXYMETHYL-2-METHYLPYRIMIDINE PHOSPHATE SYNTHASE THI11-RELATED"/>
    <property type="match status" value="1"/>
</dbReference>
<keyword evidence="1" id="KW-0732">Signal</keyword>
<organism evidence="3 4">
    <name type="scientific">Flavimaricola marinus</name>
    <dbReference type="NCBI Taxonomy" id="1819565"/>
    <lineage>
        <taxon>Bacteria</taxon>
        <taxon>Pseudomonadati</taxon>
        <taxon>Pseudomonadota</taxon>
        <taxon>Alphaproteobacteria</taxon>
        <taxon>Rhodobacterales</taxon>
        <taxon>Paracoccaceae</taxon>
        <taxon>Flavimaricola</taxon>
    </lineage>
</organism>
<feature type="chain" id="PRO_5012421248" evidence="1">
    <location>
        <begin position="22"/>
        <end position="343"/>
    </location>
</feature>
<dbReference type="AlphaFoldDB" id="A0A238LDR4"/>
<sequence length="343" mass="35949">MKYATFGAITAVMASALPATAQDLTEITVLTPLPRHTAWYPLIVGEALGYFAEEGVSVTLVDGGDLPATAFLENGQVDMASLDPSEVVIASVRGFDFDVVYEVMHGAVEGIFVLEDNPATSLSDLGGTTIGIVGESDRGLLLAALGHAGLSEDDVTIAVLGESAPLLANSLSTGQVSGLVGAISDFVAITSQGITTKNLLPPEMSESPANNFAVRADAVGGDRDEVIQGFLRAWAKSGYAGLVDLDATRAMAMEADPENWINEELGTIFLTAAQDLHRPDGEVFGDLRTDIWTGVIAEMAAVGMIDEPIDPSEVLNRAYIDGANDFDGAEIEAEVAEWKAANM</sequence>
<protein>
    <submittedName>
        <fullName evidence="3">Putative thiamine biosynthesis protein</fullName>
    </submittedName>
</protein>
<dbReference type="InterPro" id="IPR015168">
    <property type="entry name" value="SsuA/THI5"/>
</dbReference>